<evidence type="ECO:0000256" key="2">
    <source>
        <dbReference type="ARBA" id="ARBA00004186"/>
    </source>
</evidence>
<keyword evidence="21" id="KW-1185">Reference proteome</keyword>
<organism evidence="20 21">
    <name type="scientific">Mycena maculata</name>
    <dbReference type="NCBI Taxonomy" id="230809"/>
    <lineage>
        <taxon>Eukaryota</taxon>
        <taxon>Fungi</taxon>
        <taxon>Dikarya</taxon>
        <taxon>Basidiomycota</taxon>
        <taxon>Agaricomycotina</taxon>
        <taxon>Agaricomycetes</taxon>
        <taxon>Agaricomycetidae</taxon>
        <taxon>Agaricales</taxon>
        <taxon>Marasmiineae</taxon>
        <taxon>Mycenaceae</taxon>
        <taxon>Mycena</taxon>
    </lineage>
</organism>
<keyword evidence="12" id="KW-0175">Coiled coil</keyword>
<keyword evidence="11" id="KW-0995">Kinetochore</keyword>
<name>A0AAD7JVB1_9AGAR</name>
<feature type="region of interest" description="Disordered" evidence="19">
    <location>
        <begin position="180"/>
        <end position="273"/>
    </location>
</feature>
<evidence type="ECO:0000256" key="17">
    <source>
        <dbReference type="ARBA" id="ARBA00044152"/>
    </source>
</evidence>
<comment type="caution">
    <text evidence="20">The sequence shown here is derived from an EMBL/GenBank/DDBJ whole genome shotgun (WGS) entry which is preliminary data.</text>
</comment>
<keyword evidence="15" id="KW-0131">Cell cycle</keyword>
<evidence type="ECO:0000256" key="4">
    <source>
        <dbReference type="ARBA" id="ARBA00005366"/>
    </source>
</evidence>
<evidence type="ECO:0000256" key="6">
    <source>
        <dbReference type="ARBA" id="ARBA00022490"/>
    </source>
</evidence>
<evidence type="ECO:0000313" key="21">
    <source>
        <dbReference type="Proteomes" id="UP001215280"/>
    </source>
</evidence>
<keyword evidence="14" id="KW-0539">Nucleus</keyword>
<feature type="region of interest" description="Disordered" evidence="19">
    <location>
        <begin position="17"/>
        <end position="73"/>
    </location>
</feature>
<evidence type="ECO:0000256" key="9">
    <source>
        <dbReference type="ARBA" id="ARBA00022776"/>
    </source>
</evidence>
<keyword evidence="16" id="KW-0137">Centromere</keyword>
<evidence type="ECO:0000256" key="8">
    <source>
        <dbReference type="ARBA" id="ARBA00022701"/>
    </source>
</evidence>
<keyword evidence="13" id="KW-0206">Cytoskeleton</keyword>
<proteinExistence type="inferred from homology"/>
<dbReference type="GO" id="GO:0000278">
    <property type="term" value="P:mitotic cell cycle"/>
    <property type="evidence" value="ECO:0007669"/>
    <property type="project" value="InterPro"/>
</dbReference>
<evidence type="ECO:0000256" key="15">
    <source>
        <dbReference type="ARBA" id="ARBA00023306"/>
    </source>
</evidence>
<keyword evidence="9" id="KW-0498">Mitosis</keyword>
<evidence type="ECO:0000256" key="13">
    <source>
        <dbReference type="ARBA" id="ARBA00023212"/>
    </source>
</evidence>
<dbReference type="Pfam" id="PF08651">
    <property type="entry name" value="DASH_Duo1"/>
    <property type="match status" value="1"/>
</dbReference>
<reference evidence="20" key="1">
    <citation type="submission" date="2023-03" db="EMBL/GenBank/DDBJ databases">
        <title>Massive genome expansion in bonnet fungi (Mycena s.s.) driven by repeated elements and novel gene families across ecological guilds.</title>
        <authorList>
            <consortium name="Lawrence Berkeley National Laboratory"/>
            <person name="Harder C.B."/>
            <person name="Miyauchi S."/>
            <person name="Viragh M."/>
            <person name="Kuo A."/>
            <person name="Thoen E."/>
            <person name="Andreopoulos B."/>
            <person name="Lu D."/>
            <person name="Skrede I."/>
            <person name="Drula E."/>
            <person name="Henrissat B."/>
            <person name="Morin E."/>
            <person name="Kohler A."/>
            <person name="Barry K."/>
            <person name="LaButti K."/>
            <person name="Morin E."/>
            <person name="Salamov A."/>
            <person name="Lipzen A."/>
            <person name="Mereny Z."/>
            <person name="Hegedus B."/>
            <person name="Baldrian P."/>
            <person name="Stursova M."/>
            <person name="Weitz H."/>
            <person name="Taylor A."/>
            <person name="Grigoriev I.V."/>
            <person name="Nagy L.G."/>
            <person name="Martin F."/>
            <person name="Kauserud H."/>
        </authorList>
    </citation>
    <scope>NUCLEOTIDE SEQUENCE</scope>
    <source>
        <strain evidence="20">CBHHK188m</strain>
    </source>
</reference>
<evidence type="ECO:0000256" key="16">
    <source>
        <dbReference type="ARBA" id="ARBA00023328"/>
    </source>
</evidence>
<feature type="compositionally biased region" description="Low complexity" evidence="19">
    <location>
        <begin position="17"/>
        <end position="31"/>
    </location>
</feature>
<gene>
    <name evidence="20" type="ORF">DFH07DRAFT_806088</name>
</gene>
<dbReference type="GO" id="GO:0042729">
    <property type="term" value="C:DASH complex"/>
    <property type="evidence" value="ECO:0007669"/>
    <property type="project" value="InterPro"/>
</dbReference>
<dbReference type="PANTHER" id="PTHR28216:SF1">
    <property type="entry name" value="DASH COMPLEX SUBUNIT DUO1"/>
    <property type="match status" value="1"/>
</dbReference>
<evidence type="ECO:0000256" key="3">
    <source>
        <dbReference type="ARBA" id="ARBA00004629"/>
    </source>
</evidence>
<keyword evidence="10" id="KW-0159">Chromosome partition</keyword>
<evidence type="ECO:0000256" key="19">
    <source>
        <dbReference type="SAM" id="MobiDB-lite"/>
    </source>
</evidence>
<feature type="compositionally biased region" description="Low complexity" evidence="19">
    <location>
        <begin position="223"/>
        <end position="273"/>
    </location>
</feature>
<dbReference type="AlphaFoldDB" id="A0AAD7JVB1"/>
<keyword evidence="6" id="KW-0963">Cytoplasm</keyword>
<dbReference type="Proteomes" id="UP001215280">
    <property type="component" value="Unassembled WGS sequence"/>
</dbReference>
<keyword evidence="5" id="KW-0158">Chromosome</keyword>
<keyword evidence="7" id="KW-0132">Cell division</keyword>
<evidence type="ECO:0000256" key="11">
    <source>
        <dbReference type="ARBA" id="ARBA00022838"/>
    </source>
</evidence>
<evidence type="ECO:0000256" key="18">
    <source>
        <dbReference type="ARBA" id="ARBA00044358"/>
    </source>
</evidence>
<dbReference type="PANTHER" id="PTHR28216">
    <property type="entry name" value="DASH COMPLEX SUBUNIT DUO1"/>
    <property type="match status" value="1"/>
</dbReference>
<evidence type="ECO:0000256" key="1">
    <source>
        <dbReference type="ARBA" id="ARBA00004123"/>
    </source>
</evidence>
<evidence type="ECO:0000256" key="12">
    <source>
        <dbReference type="ARBA" id="ARBA00023054"/>
    </source>
</evidence>
<dbReference type="GO" id="GO:0007059">
    <property type="term" value="P:chromosome segregation"/>
    <property type="evidence" value="ECO:0007669"/>
    <property type="project" value="UniProtKB-KW"/>
</dbReference>
<sequence>MSRDFILFTSGSRLLSESPLLPSTSGLSSESYTGPGGDDLSISELSLGDRTVTSVQGVEPGNETRPSNPEEAERIKKHSGKLRAEKLQNDAFNLKKLNAHLKSFNDALGDVGSQNETLAAQLEQTESLLNRYVSILSGSEEFARLVFDDQWQGAEADELIVAREQREAEERIRNIKAEREAAARREQERLEREERERADQKEREQTEKDRKEHAAARGGVRGVRGTRASMRATRGTRTASSSSRPSNTSAGSASSSSAAPRGSSTTRGLSRRT</sequence>
<evidence type="ECO:0000256" key="14">
    <source>
        <dbReference type="ARBA" id="ARBA00023242"/>
    </source>
</evidence>
<comment type="subcellular location">
    <subcellularLocation>
        <location evidence="3">Chromosome</location>
        <location evidence="3">Centromere</location>
        <location evidence="3">Kinetochore</location>
    </subcellularLocation>
    <subcellularLocation>
        <location evidence="2">Cytoplasm</location>
        <location evidence="2">Cytoskeleton</location>
        <location evidence="2">Spindle</location>
    </subcellularLocation>
    <subcellularLocation>
        <location evidence="1">Nucleus</location>
    </subcellularLocation>
</comment>
<evidence type="ECO:0000256" key="7">
    <source>
        <dbReference type="ARBA" id="ARBA00022618"/>
    </source>
</evidence>
<feature type="compositionally biased region" description="Basic and acidic residues" evidence="19">
    <location>
        <begin position="180"/>
        <end position="215"/>
    </location>
</feature>
<evidence type="ECO:0000256" key="10">
    <source>
        <dbReference type="ARBA" id="ARBA00022829"/>
    </source>
</evidence>
<dbReference type="GO" id="GO:0072686">
    <property type="term" value="C:mitotic spindle"/>
    <property type="evidence" value="ECO:0007669"/>
    <property type="project" value="InterPro"/>
</dbReference>
<dbReference type="EMBL" id="JARJLG010000024">
    <property type="protein sequence ID" value="KAJ7770211.1"/>
    <property type="molecule type" value="Genomic_DNA"/>
</dbReference>
<comment type="similarity">
    <text evidence="4">Belongs to the DASH complex DUO1 family.</text>
</comment>
<dbReference type="GO" id="GO:0005874">
    <property type="term" value="C:microtubule"/>
    <property type="evidence" value="ECO:0007669"/>
    <property type="project" value="UniProtKB-KW"/>
</dbReference>
<keyword evidence="8" id="KW-0493">Microtubule</keyword>
<protein>
    <recommendedName>
        <fullName evidence="17">DASH complex subunit DUO1</fullName>
    </recommendedName>
    <alternativeName>
        <fullName evidence="18">Outer kinetochore protein DUO1</fullName>
    </alternativeName>
</protein>
<dbReference type="GO" id="GO:0051301">
    <property type="term" value="P:cell division"/>
    <property type="evidence" value="ECO:0007669"/>
    <property type="project" value="UniProtKB-KW"/>
</dbReference>
<evidence type="ECO:0000313" key="20">
    <source>
        <dbReference type="EMBL" id="KAJ7770211.1"/>
    </source>
</evidence>
<accession>A0AAD7JVB1</accession>
<evidence type="ECO:0000256" key="5">
    <source>
        <dbReference type="ARBA" id="ARBA00022454"/>
    </source>
</evidence>
<dbReference type="InterPro" id="IPR013960">
    <property type="entry name" value="DASH_Duo1"/>
</dbReference>